<sequence>MNGTSLEEIEAYFIEKWTRNARSLKKPKPDISPEDLRIWAKAAQVNLPTDPRHLAYYLIFYCVASKIIAAKEAGDWPPQPVYRRY</sequence>
<dbReference type="Proteomes" id="UP000295794">
    <property type="component" value="Unassembled WGS sequence"/>
</dbReference>
<organism evidence="1 3">
    <name type="scientific">Iodobacter fluviatilis</name>
    <dbReference type="NCBI Taxonomy" id="537"/>
    <lineage>
        <taxon>Bacteria</taxon>
        <taxon>Pseudomonadati</taxon>
        <taxon>Pseudomonadota</taxon>
        <taxon>Betaproteobacteria</taxon>
        <taxon>Neisseriales</taxon>
        <taxon>Chitinibacteraceae</taxon>
        <taxon>Iodobacter</taxon>
    </lineage>
</organism>
<dbReference type="Proteomes" id="UP000255108">
    <property type="component" value="Unassembled WGS sequence"/>
</dbReference>
<gene>
    <name evidence="2" type="ORF">EV682_103316</name>
    <name evidence="1" type="ORF">NCTC11159_02269</name>
</gene>
<reference evidence="2 4" key="2">
    <citation type="submission" date="2019-03" db="EMBL/GenBank/DDBJ databases">
        <title>Genomic Encyclopedia of Type Strains, Phase IV (KMG-IV): sequencing the most valuable type-strain genomes for metagenomic binning, comparative biology and taxonomic classification.</title>
        <authorList>
            <person name="Goeker M."/>
        </authorList>
    </citation>
    <scope>NUCLEOTIDE SEQUENCE [LARGE SCALE GENOMIC DNA]</scope>
    <source>
        <strain evidence="2 4">DSM 3764</strain>
    </source>
</reference>
<name>A0A377Q8P9_9NEIS</name>
<dbReference type="EMBL" id="UGHR01000001">
    <property type="protein sequence ID" value="STQ91197.1"/>
    <property type="molecule type" value="Genomic_DNA"/>
</dbReference>
<evidence type="ECO:0000313" key="4">
    <source>
        <dbReference type="Proteomes" id="UP000295794"/>
    </source>
</evidence>
<dbReference type="EMBL" id="SMBT01000003">
    <property type="protein sequence ID" value="TCU88732.1"/>
    <property type="molecule type" value="Genomic_DNA"/>
</dbReference>
<evidence type="ECO:0000313" key="1">
    <source>
        <dbReference type="EMBL" id="STQ91197.1"/>
    </source>
</evidence>
<keyword evidence="4" id="KW-1185">Reference proteome</keyword>
<evidence type="ECO:0000313" key="2">
    <source>
        <dbReference type="EMBL" id="TCU88732.1"/>
    </source>
</evidence>
<accession>A0A377Q8P9</accession>
<proteinExistence type="predicted"/>
<reference evidence="1 3" key="1">
    <citation type="submission" date="2018-06" db="EMBL/GenBank/DDBJ databases">
        <authorList>
            <consortium name="Pathogen Informatics"/>
            <person name="Doyle S."/>
        </authorList>
    </citation>
    <scope>NUCLEOTIDE SEQUENCE [LARGE SCALE GENOMIC DNA]</scope>
    <source>
        <strain evidence="1 3">NCTC11159</strain>
    </source>
</reference>
<dbReference type="AlphaFoldDB" id="A0A377Q8P9"/>
<protein>
    <submittedName>
        <fullName evidence="1">Uncharacterized protein</fullName>
    </submittedName>
</protein>
<evidence type="ECO:0000313" key="3">
    <source>
        <dbReference type="Proteomes" id="UP000255108"/>
    </source>
</evidence>
<dbReference type="RefSeq" id="WP_115227437.1">
    <property type="nucleotide sequence ID" value="NZ_CAWOLO010000003.1"/>
</dbReference>